<reference evidence="2 3" key="1">
    <citation type="submission" date="2020-10" db="EMBL/GenBank/DDBJ databases">
        <title>Connecting structure to function with the recovery of over 1000 high-quality activated sludge metagenome-assembled genomes encoding full-length rRNA genes using long-read sequencing.</title>
        <authorList>
            <person name="Singleton C.M."/>
            <person name="Petriglieri F."/>
            <person name="Kristensen J.M."/>
            <person name="Kirkegaard R.H."/>
            <person name="Michaelsen T.Y."/>
            <person name="Andersen M.H."/>
            <person name="Karst S.M."/>
            <person name="Dueholm M.S."/>
            <person name="Nielsen P.H."/>
            <person name="Albertsen M."/>
        </authorList>
    </citation>
    <scope>NUCLEOTIDE SEQUENCE [LARGE SCALE GENOMIC DNA]</scope>
    <source>
        <strain evidence="2">Ribe_18-Q3-R11-54_MAXAC.273</strain>
    </source>
</reference>
<dbReference type="Proteomes" id="UP000808337">
    <property type="component" value="Unassembled WGS sequence"/>
</dbReference>
<sequence length="292" mass="31999">MKYILIASFLVFLAENAISQNDHIGYGFRAGLSLGKYDGPSETGPNGEKLETNKMATGFHIGMTINFKFGDLMGLRTELMFSQRGTDYLYKGPSYYVLGRNTLTSVTIAGTRTQSINVSNAYLDIPLVLYYRIKSFEISGGLNSGLLISSAAGGSLTFDGVSPITGAAVNPYTINLNYNYKKDKAGTASATTQLVNIDGRDYPVPTIIGAYYDFTEKDKNLFKTLDFGLVAGVSYFLNQGLFLGVKYVHGLGDVDRNNYDISFQSLHTDGSFIQRGDVNKSRSWQFSVGFAF</sequence>
<evidence type="ECO:0000313" key="2">
    <source>
        <dbReference type="EMBL" id="MBK9983527.1"/>
    </source>
</evidence>
<comment type="caution">
    <text evidence="2">The sequence shown here is derived from an EMBL/GenBank/DDBJ whole genome shotgun (WGS) entry which is preliminary data.</text>
</comment>
<proteinExistence type="predicted"/>
<evidence type="ECO:0000259" key="1">
    <source>
        <dbReference type="Pfam" id="PF13568"/>
    </source>
</evidence>
<evidence type="ECO:0000313" key="3">
    <source>
        <dbReference type="Proteomes" id="UP000808337"/>
    </source>
</evidence>
<dbReference type="AlphaFoldDB" id="A0A9D7SX37"/>
<organism evidence="2 3">
    <name type="scientific">Candidatus Opimibacter skivensis</name>
    <dbReference type="NCBI Taxonomy" id="2982028"/>
    <lineage>
        <taxon>Bacteria</taxon>
        <taxon>Pseudomonadati</taxon>
        <taxon>Bacteroidota</taxon>
        <taxon>Saprospiria</taxon>
        <taxon>Saprospirales</taxon>
        <taxon>Saprospiraceae</taxon>
        <taxon>Candidatus Opimibacter</taxon>
    </lineage>
</organism>
<feature type="domain" description="Outer membrane protein beta-barrel" evidence="1">
    <location>
        <begin position="19"/>
        <end position="255"/>
    </location>
</feature>
<dbReference type="Pfam" id="PF13568">
    <property type="entry name" value="OMP_b-brl_2"/>
    <property type="match status" value="1"/>
</dbReference>
<dbReference type="InterPro" id="IPR025665">
    <property type="entry name" value="Beta-barrel_OMP_2"/>
</dbReference>
<name>A0A9D7SX37_9BACT</name>
<protein>
    <submittedName>
        <fullName evidence="2">PorT family protein</fullName>
    </submittedName>
</protein>
<accession>A0A9D7SX37</accession>
<dbReference type="EMBL" id="JADKGY010000020">
    <property type="protein sequence ID" value="MBK9983527.1"/>
    <property type="molecule type" value="Genomic_DNA"/>
</dbReference>
<gene>
    <name evidence="2" type="ORF">IPP15_14260</name>
</gene>